<dbReference type="Proteomes" id="UP000003111">
    <property type="component" value="Unassembled WGS sequence"/>
</dbReference>
<reference evidence="3" key="1">
    <citation type="submission" date="2010-08" db="EMBL/GenBank/DDBJ databases">
        <authorList>
            <person name="Muzny D."/>
            <person name="Qin X."/>
            <person name="Buhay C."/>
            <person name="Dugan-Rocha S."/>
            <person name="Ding Y."/>
            <person name="Chen G."/>
            <person name="Hawes A."/>
            <person name="Holder M."/>
            <person name="Jhangiani S."/>
            <person name="Johnson A."/>
            <person name="Khan Z."/>
            <person name="Li Z."/>
            <person name="Liu W."/>
            <person name="Liu X."/>
            <person name="Perez L."/>
            <person name="Shen H."/>
            <person name="Wang Q."/>
            <person name="Watt J."/>
            <person name="Xi L."/>
            <person name="Xin Y."/>
            <person name="Zhou J."/>
            <person name="Deng J."/>
            <person name="Jiang H."/>
            <person name="Liu Y."/>
            <person name="Qu J."/>
            <person name="Song X.-Z."/>
            <person name="Zhang L."/>
            <person name="Villasana D."/>
            <person name="Johnson A."/>
            <person name="Liu J."/>
            <person name="Liyanage D."/>
            <person name="Lorensuhewa L."/>
            <person name="Robinson T."/>
            <person name="Song A."/>
            <person name="Song B.-B."/>
            <person name="Dinh H."/>
            <person name="Thornton R."/>
            <person name="Coyle M."/>
            <person name="Francisco L."/>
            <person name="Jackson L."/>
            <person name="Javaid M."/>
            <person name="Korchina V."/>
            <person name="Kovar C."/>
            <person name="Mata R."/>
            <person name="Mathew T."/>
            <person name="Ngo R."/>
            <person name="Nguyen L."/>
            <person name="Nguyen N."/>
            <person name="Okwuonu G."/>
            <person name="Ongeri F."/>
            <person name="Pham C."/>
            <person name="Simmons D."/>
            <person name="Wilczek-Boney K."/>
            <person name="Hale W."/>
            <person name="Jakkamsetti A."/>
            <person name="Pham P."/>
            <person name="Ruth R."/>
            <person name="San Lucas F."/>
            <person name="Warren J."/>
            <person name="Zhang J."/>
            <person name="Zhao Z."/>
            <person name="Zhou C."/>
            <person name="Zhu D."/>
            <person name="Lee S."/>
            <person name="Bess C."/>
            <person name="Blankenburg K."/>
            <person name="Forbes L."/>
            <person name="Fu Q."/>
            <person name="Gubbala S."/>
            <person name="Hirani K."/>
            <person name="Jayaseelan J.C."/>
            <person name="Lara F."/>
            <person name="Munidasa M."/>
            <person name="Palculict T."/>
            <person name="Patil S."/>
            <person name="Pu L.-L."/>
            <person name="Saada N."/>
            <person name="Tang L."/>
            <person name="Weissenberger G."/>
            <person name="Zhu Y."/>
            <person name="Hemphill L."/>
            <person name="Shang Y."/>
            <person name="Youmans B."/>
            <person name="Ayvaz T."/>
            <person name="Ross M."/>
            <person name="Santibanez J."/>
            <person name="Aqrawi P."/>
            <person name="Gross S."/>
            <person name="Joshi V."/>
            <person name="Fowler G."/>
            <person name="Nazareth L."/>
            <person name="Reid J."/>
            <person name="Worley K."/>
            <person name="Petrosino J."/>
            <person name="Highlander S."/>
            <person name="Gibbs R."/>
        </authorList>
    </citation>
    <scope>NUCLEOTIDE SEQUENCE [LARGE SCALE GENOMIC DNA]</scope>
    <source>
        <strain evidence="3">DSM 15272</strain>
    </source>
</reference>
<protein>
    <recommendedName>
        <fullName evidence="5">Tat pathway signal sequence domain protein</fullName>
    </recommendedName>
</protein>
<comment type="caution">
    <text evidence="3">The sequence shown here is derived from an EMBL/GenBank/DDBJ whole genome shotgun (WGS) entry which is preliminary data.</text>
</comment>
<evidence type="ECO:0000256" key="1">
    <source>
        <dbReference type="SAM" id="MobiDB-lite"/>
    </source>
</evidence>
<proteinExistence type="predicted"/>
<feature type="signal peptide" evidence="2">
    <location>
        <begin position="1"/>
        <end position="25"/>
    </location>
</feature>
<dbReference type="RefSeq" id="WP_007076826.1">
    <property type="nucleotide sequence ID" value="NZ_CM001024.1"/>
</dbReference>
<gene>
    <name evidence="3" type="ORF">HMPREF0063_11734</name>
</gene>
<evidence type="ECO:0000313" key="4">
    <source>
        <dbReference type="Proteomes" id="UP000003111"/>
    </source>
</evidence>
<evidence type="ECO:0000256" key="2">
    <source>
        <dbReference type="SAM" id="SignalP"/>
    </source>
</evidence>
<feature type="region of interest" description="Disordered" evidence="1">
    <location>
        <begin position="22"/>
        <end position="51"/>
    </location>
</feature>
<keyword evidence="4" id="KW-1185">Reference proteome</keyword>
<evidence type="ECO:0008006" key="5">
    <source>
        <dbReference type="Google" id="ProtNLM"/>
    </source>
</evidence>
<organism evidence="3 4">
    <name type="scientific">Aeromicrobium marinum DSM 15272</name>
    <dbReference type="NCBI Taxonomy" id="585531"/>
    <lineage>
        <taxon>Bacteria</taxon>
        <taxon>Bacillati</taxon>
        <taxon>Actinomycetota</taxon>
        <taxon>Actinomycetes</taxon>
        <taxon>Propionibacteriales</taxon>
        <taxon>Nocardioidaceae</taxon>
        <taxon>Aeromicrobium</taxon>
    </lineage>
</organism>
<dbReference type="PROSITE" id="PS51257">
    <property type="entry name" value="PROKAR_LIPOPROTEIN"/>
    <property type="match status" value="1"/>
</dbReference>
<feature type="chain" id="PRO_5038485160" description="Tat pathway signal sequence domain protein" evidence="2">
    <location>
        <begin position="26"/>
        <end position="175"/>
    </location>
</feature>
<dbReference type="HOGENOM" id="CLU_1529427_0_0_11"/>
<sequence length="175" mass="17855">MRRLTRSAAAATVVTLLALAGGACSPGSEPPDRDTVPEQTSSAPAEPLIDPRTAGGYCPRLAAMAALAAQDTTSATSPDEVLRHRLEVLAGAFAQLAGESPDPVAGTAWSAVATAFDEADNVFRATGGSLANDGVIVELAELKVTLEQQLLSVREHVRAACDLDIDAVAGYAVGS</sequence>
<name>E2SDE8_9ACTN</name>
<keyword evidence="2" id="KW-0732">Signal</keyword>
<dbReference type="EMBL" id="ACLF03000006">
    <property type="protein sequence ID" value="EFQ82525.1"/>
    <property type="molecule type" value="Genomic_DNA"/>
</dbReference>
<dbReference type="STRING" id="585531.HMPREF0063_11734"/>
<evidence type="ECO:0000313" key="3">
    <source>
        <dbReference type="EMBL" id="EFQ82525.1"/>
    </source>
</evidence>
<accession>E2SDE8</accession>
<dbReference type="AlphaFoldDB" id="E2SDE8"/>